<gene>
    <name evidence="2" type="ORF">LKD36_13460</name>
</gene>
<dbReference type="PANTHER" id="PTHR30619">
    <property type="entry name" value="DNA INTERNALIZATION/COMPETENCE PROTEIN COMEC/REC2"/>
    <property type="match status" value="1"/>
</dbReference>
<dbReference type="RefSeq" id="WP_308459888.1">
    <property type="nucleotide sequence ID" value="NZ_JAJEPS010000016.1"/>
</dbReference>
<sequence>MEKKRIIAVGILLAALIAVWLGIRQFAGSDEIKNPALTITALPVGKADALILKTDSWAAMIDTGEERDGSYIRETLEAAGIDHLNLLLVTHFDKDHVGSAAELLGTVGADQVLMPDYEGTRPEYAAFLSALEAHPETEVQRITGTETLEIPAGSVNTSLAIYAADDPEEIQDTDGEYDNDMSLVAKVICGERKFLFTGDIEKTRIRQMLDSGVDWTADWIKMPHHGRYQKKVEKLLEAVNPFYAVICDGEDQPAEEETLDALKKRQIKEWETADGTVVTITDGKNIKVRQENE</sequence>
<dbReference type="AlphaFoldDB" id="A0AAE3DCD8"/>
<reference evidence="2 3" key="1">
    <citation type="submission" date="2021-10" db="EMBL/GenBank/DDBJ databases">
        <title>Anaerobic single-cell dispensing facilitates the cultivation of human gut bacteria.</title>
        <authorList>
            <person name="Afrizal A."/>
        </authorList>
    </citation>
    <scope>NUCLEOTIDE SEQUENCE [LARGE SCALE GENOMIC DNA]</scope>
    <source>
        <strain evidence="2 3">CLA-AA-H276</strain>
    </source>
</reference>
<keyword evidence="3" id="KW-1185">Reference proteome</keyword>
<comment type="caution">
    <text evidence="2">The sequence shown here is derived from an EMBL/GenBank/DDBJ whole genome shotgun (WGS) entry which is preliminary data.</text>
</comment>
<dbReference type="CDD" id="cd07731">
    <property type="entry name" value="ComA-like_MBL-fold"/>
    <property type="match status" value="1"/>
</dbReference>
<dbReference type="InterPro" id="IPR052159">
    <property type="entry name" value="Competence_DNA_uptake"/>
</dbReference>
<dbReference type="Proteomes" id="UP001198220">
    <property type="component" value="Unassembled WGS sequence"/>
</dbReference>
<protein>
    <submittedName>
        <fullName evidence="2">MBL fold metallo-hydrolase</fullName>
    </submittedName>
</protein>
<accession>A0AAE3DCD8</accession>
<dbReference type="InterPro" id="IPR035681">
    <property type="entry name" value="ComA-like_MBL"/>
</dbReference>
<dbReference type="InterPro" id="IPR001279">
    <property type="entry name" value="Metallo-B-lactamas"/>
</dbReference>
<organism evidence="2 3">
    <name type="scientific">Hominiventricola filiformis</name>
    <dbReference type="NCBI Taxonomy" id="2885352"/>
    <lineage>
        <taxon>Bacteria</taxon>
        <taxon>Bacillati</taxon>
        <taxon>Bacillota</taxon>
        <taxon>Clostridia</taxon>
        <taxon>Lachnospirales</taxon>
        <taxon>Lachnospiraceae</taxon>
        <taxon>Hominiventricola</taxon>
    </lineage>
</organism>
<dbReference type="InterPro" id="IPR036866">
    <property type="entry name" value="RibonucZ/Hydroxyglut_hydro"/>
</dbReference>
<evidence type="ECO:0000313" key="3">
    <source>
        <dbReference type="Proteomes" id="UP001198220"/>
    </source>
</evidence>
<dbReference type="Pfam" id="PF00753">
    <property type="entry name" value="Lactamase_B"/>
    <property type="match status" value="1"/>
</dbReference>
<dbReference type="SMART" id="SM00849">
    <property type="entry name" value="Lactamase_B"/>
    <property type="match status" value="1"/>
</dbReference>
<dbReference type="SUPFAM" id="SSF56281">
    <property type="entry name" value="Metallo-hydrolase/oxidoreductase"/>
    <property type="match status" value="1"/>
</dbReference>
<proteinExistence type="predicted"/>
<dbReference type="EMBL" id="JAJEPS010000016">
    <property type="protein sequence ID" value="MCC2127175.1"/>
    <property type="molecule type" value="Genomic_DNA"/>
</dbReference>
<feature type="domain" description="Metallo-beta-lactamase" evidence="1">
    <location>
        <begin position="46"/>
        <end position="250"/>
    </location>
</feature>
<evidence type="ECO:0000313" key="2">
    <source>
        <dbReference type="EMBL" id="MCC2127175.1"/>
    </source>
</evidence>
<dbReference type="Gene3D" id="3.60.15.10">
    <property type="entry name" value="Ribonuclease Z/Hydroxyacylglutathione hydrolase-like"/>
    <property type="match status" value="1"/>
</dbReference>
<name>A0AAE3DCD8_9FIRM</name>
<dbReference type="PANTHER" id="PTHR30619:SF1">
    <property type="entry name" value="RECOMBINATION PROTEIN 2"/>
    <property type="match status" value="1"/>
</dbReference>
<evidence type="ECO:0000259" key="1">
    <source>
        <dbReference type="SMART" id="SM00849"/>
    </source>
</evidence>